<sequence length="251" mass="26266">MDHAIYTAMGAASQTLDQQAVTASNLANASTPGFRAQLNALRAVPVSGWSLPTRTLVAASTPGADMSQGAMDYTERPLDVAVQQDGWLAVRTADGSEAYTRNGNMQISPTGTLTVQGNPVMGDGGPIVIPQGTEITIAADGSITGLNAGDSPNATVQLGKLKLVRATGQELQRSDDGMFRPTASTQATRGAALQADATMQVMPGVLEGSNVKPVETMVDMIANARRFEMQMKVITNVDENEQKANQLLSMG</sequence>
<keyword evidence="10" id="KW-0966">Cell projection</keyword>
<dbReference type="AlphaFoldDB" id="A0A1I4ZAQ3"/>
<dbReference type="GeneID" id="66826322"/>
<evidence type="ECO:0000256" key="2">
    <source>
        <dbReference type="ARBA" id="ARBA00009677"/>
    </source>
</evidence>
<dbReference type="RefSeq" id="WP_010669843.1">
    <property type="nucleotide sequence ID" value="NZ_FOVG01000001.1"/>
</dbReference>
<organism evidence="10 11">
    <name type="scientific">Candidatus Pantoea varia</name>
    <dbReference type="NCBI Taxonomy" id="1881036"/>
    <lineage>
        <taxon>Bacteria</taxon>
        <taxon>Pseudomonadati</taxon>
        <taxon>Pseudomonadota</taxon>
        <taxon>Gammaproteobacteria</taxon>
        <taxon>Enterobacterales</taxon>
        <taxon>Erwiniaceae</taxon>
        <taxon>Pantoea</taxon>
    </lineage>
</organism>
<comment type="subcellular location">
    <subcellularLocation>
        <location evidence="1 6">Bacterial flagellum basal body</location>
    </subcellularLocation>
</comment>
<comment type="subunit">
    <text evidence="4 6">The basal body constitutes a major portion of the flagellar organelle and consists of five rings (E,L,P,S, and M) mounted on a central rod. The rod consists of about 26 subunits of FlgG in the distal portion, and FlgB, FlgC and FlgF are thought to build up the proximal portion of the rod with about 6 subunits each.</text>
</comment>
<evidence type="ECO:0000259" key="9">
    <source>
        <dbReference type="Pfam" id="PF22692"/>
    </source>
</evidence>
<gene>
    <name evidence="10" type="ORF">SAMN05428971_1542</name>
</gene>
<keyword evidence="10" id="KW-0282">Flagellum</keyword>
<dbReference type="GO" id="GO:0071978">
    <property type="term" value="P:bacterial-type flagellum-dependent swarming motility"/>
    <property type="evidence" value="ECO:0007669"/>
    <property type="project" value="TreeGrafter"/>
</dbReference>
<keyword evidence="10" id="KW-0969">Cilium</keyword>
<protein>
    <recommendedName>
        <fullName evidence="5 6">Flagellar basal-body rod protein FlgF</fullName>
    </recommendedName>
</protein>
<evidence type="ECO:0000313" key="11">
    <source>
        <dbReference type="Proteomes" id="UP000198968"/>
    </source>
</evidence>
<evidence type="ECO:0000313" key="10">
    <source>
        <dbReference type="EMBL" id="SFN47049.1"/>
    </source>
</evidence>
<dbReference type="Proteomes" id="UP000198968">
    <property type="component" value="Unassembled WGS sequence"/>
</dbReference>
<evidence type="ECO:0000256" key="3">
    <source>
        <dbReference type="ARBA" id="ARBA00023143"/>
    </source>
</evidence>
<dbReference type="Pfam" id="PF00460">
    <property type="entry name" value="Flg_bb_rod"/>
    <property type="match status" value="1"/>
</dbReference>
<dbReference type="InterPro" id="IPR010930">
    <property type="entry name" value="Flg_bb/hook_C_dom"/>
</dbReference>
<dbReference type="EMBL" id="FOVG01000001">
    <property type="protein sequence ID" value="SFN47049.1"/>
    <property type="molecule type" value="Genomic_DNA"/>
</dbReference>
<keyword evidence="11" id="KW-1185">Reference proteome</keyword>
<feature type="domain" description="Flagellar basal-body/hook protein C-terminal" evidence="8">
    <location>
        <begin position="203"/>
        <end position="247"/>
    </location>
</feature>
<comment type="similarity">
    <text evidence="2 6">Belongs to the flagella basal body rod proteins family.</text>
</comment>
<dbReference type="InterPro" id="IPR037925">
    <property type="entry name" value="FlgE/F/G-like"/>
</dbReference>
<evidence type="ECO:0000259" key="8">
    <source>
        <dbReference type="Pfam" id="PF06429"/>
    </source>
</evidence>
<evidence type="ECO:0000259" key="7">
    <source>
        <dbReference type="Pfam" id="PF00460"/>
    </source>
</evidence>
<dbReference type="InterPro" id="IPR019776">
    <property type="entry name" value="Flagellar_basal_body_rod_CS"/>
</dbReference>
<dbReference type="InterPro" id="IPR020013">
    <property type="entry name" value="Flagellar_FlgE/F/G"/>
</dbReference>
<feature type="domain" description="Flagellar hook protein FlgE/F/G-like D1" evidence="9">
    <location>
        <begin position="81"/>
        <end position="144"/>
    </location>
</feature>
<evidence type="ECO:0000256" key="4">
    <source>
        <dbReference type="ARBA" id="ARBA00038560"/>
    </source>
</evidence>
<proteinExistence type="inferred from homology"/>
<name>A0A1I4ZAQ3_9GAMM</name>
<dbReference type="Pfam" id="PF06429">
    <property type="entry name" value="Flg_bbr_C"/>
    <property type="match status" value="1"/>
</dbReference>
<accession>A0A1I4ZAQ3</accession>
<dbReference type="Pfam" id="PF22692">
    <property type="entry name" value="LlgE_F_G_D1"/>
    <property type="match status" value="1"/>
</dbReference>
<feature type="domain" description="Flagellar basal body rod protein N-terminal" evidence="7">
    <location>
        <begin position="5"/>
        <end position="35"/>
    </location>
</feature>
<keyword evidence="3 6" id="KW-0975">Bacterial flagellum</keyword>
<dbReference type="GO" id="GO:0030694">
    <property type="term" value="C:bacterial-type flagellum basal body, rod"/>
    <property type="evidence" value="ECO:0007669"/>
    <property type="project" value="UniProtKB-UniRule"/>
</dbReference>
<dbReference type="InterPro" id="IPR053967">
    <property type="entry name" value="LlgE_F_G-like_D1"/>
</dbReference>
<dbReference type="OrthoDB" id="9804559at2"/>
<dbReference type="InterPro" id="IPR001444">
    <property type="entry name" value="Flag_bb_rod_N"/>
</dbReference>
<dbReference type="PROSITE" id="PS00588">
    <property type="entry name" value="FLAGELLA_BB_ROD"/>
    <property type="match status" value="1"/>
</dbReference>
<dbReference type="PANTHER" id="PTHR30435">
    <property type="entry name" value="FLAGELLAR PROTEIN"/>
    <property type="match status" value="1"/>
</dbReference>
<evidence type="ECO:0000256" key="1">
    <source>
        <dbReference type="ARBA" id="ARBA00004117"/>
    </source>
</evidence>
<dbReference type="NCBIfam" id="NF009280">
    <property type="entry name" value="PRK12640.1"/>
    <property type="match status" value="1"/>
</dbReference>
<dbReference type="PANTHER" id="PTHR30435:SF18">
    <property type="entry name" value="FLAGELLAR BASAL-BODY ROD PROTEIN FLGF"/>
    <property type="match status" value="1"/>
</dbReference>
<dbReference type="SUPFAM" id="SSF117143">
    <property type="entry name" value="Flagellar hook protein flgE"/>
    <property type="match status" value="1"/>
</dbReference>
<dbReference type="NCBIfam" id="TIGR03506">
    <property type="entry name" value="FlgEFG_subfam"/>
    <property type="match status" value="1"/>
</dbReference>
<evidence type="ECO:0000256" key="5">
    <source>
        <dbReference type="ARBA" id="ARBA00040228"/>
    </source>
</evidence>
<reference evidence="11" key="1">
    <citation type="submission" date="2016-10" db="EMBL/GenBank/DDBJ databases">
        <authorList>
            <person name="Varghese N."/>
            <person name="Submissions S."/>
        </authorList>
    </citation>
    <scope>NUCLEOTIDE SEQUENCE [LARGE SCALE GENOMIC DNA]</scope>
    <source>
        <strain evidence="11">OV426</strain>
    </source>
</reference>
<evidence type="ECO:0000256" key="6">
    <source>
        <dbReference type="RuleBase" id="RU362116"/>
    </source>
</evidence>